<dbReference type="RefSeq" id="WP_241113777.1">
    <property type="nucleotide sequence ID" value="NZ_JAGYPE020000010.1"/>
</dbReference>
<dbReference type="EMBL" id="JAGYPE020000010">
    <property type="protein sequence ID" value="MCH6265508.1"/>
    <property type="molecule type" value="Genomic_DNA"/>
</dbReference>
<accession>A0A9J6MQK7</accession>
<name>A0A9J6MQK7_9BACI</name>
<organism evidence="1 2">
    <name type="scientific">Neobacillus citreus</name>
    <dbReference type="NCBI Taxonomy" id="2833578"/>
    <lineage>
        <taxon>Bacteria</taxon>
        <taxon>Bacillati</taxon>
        <taxon>Bacillota</taxon>
        <taxon>Bacilli</taxon>
        <taxon>Bacillales</taxon>
        <taxon>Bacillaceae</taxon>
        <taxon>Neobacillus</taxon>
    </lineage>
</organism>
<reference evidence="1 2" key="1">
    <citation type="submission" date="2022-03" db="EMBL/GenBank/DDBJ databases">
        <title>Novel Bacillus species.</title>
        <authorList>
            <person name="Liu G."/>
        </authorList>
    </citation>
    <scope>NUCLEOTIDE SEQUENCE [LARGE SCALE GENOMIC DNA]</scope>
    <source>
        <strain evidence="1 2">FJAT-50051</strain>
    </source>
</reference>
<evidence type="ECO:0000313" key="1">
    <source>
        <dbReference type="EMBL" id="MCH6265508.1"/>
    </source>
</evidence>
<sequence>MNLLIFAPMNINLGDIKINVFDHASVMNMGPNLFIDQFVSYKRNQGYGEQNGDFVPLYIPICTVYDQDISDSWSGKSSFI</sequence>
<gene>
    <name evidence="1" type="ORF">KHB02_008180</name>
</gene>
<proteinExistence type="predicted"/>
<comment type="caution">
    <text evidence="1">The sequence shown here is derived from an EMBL/GenBank/DDBJ whole genome shotgun (WGS) entry which is preliminary data.</text>
</comment>
<dbReference type="AlphaFoldDB" id="A0A9J6MQK7"/>
<dbReference type="Proteomes" id="UP000677265">
    <property type="component" value="Unassembled WGS sequence"/>
</dbReference>
<keyword evidence="2" id="KW-1185">Reference proteome</keyword>
<protein>
    <submittedName>
        <fullName evidence="1">Uncharacterized protein</fullName>
    </submittedName>
</protein>
<evidence type="ECO:0000313" key="2">
    <source>
        <dbReference type="Proteomes" id="UP000677265"/>
    </source>
</evidence>